<evidence type="ECO:0000313" key="2">
    <source>
        <dbReference type="Proteomes" id="UP000298324"/>
    </source>
</evidence>
<dbReference type="AlphaFoldDB" id="A0A4Y7RAB1"/>
<organism evidence="1 2">
    <name type="scientific">Pelotomaculum schinkii</name>
    <dbReference type="NCBI Taxonomy" id="78350"/>
    <lineage>
        <taxon>Bacteria</taxon>
        <taxon>Bacillati</taxon>
        <taxon>Bacillota</taxon>
        <taxon>Clostridia</taxon>
        <taxon>Eubacteriales</taxon>
        <taxon>Desulfotomaculaceae</taxon>
        <taxon>Pelotomaculum</taxon>
    </lineage>
</organism>
<keyword evidence="2" id="KW-1185">Reference proteome</keyword>
<dbReference type="RefSeq" id="WP_190258590.1">
    <property type="nucleotide sequence ID" value="NZ_QFGA01000002.1"/>
</dbReference>
<dbReference type="EMBL" id="QFGA01000002">
    <property type="protein sequence ID" value="TEB05894.1"/>
    <property type="molecule type" value="Genomic_DNA"/>
</dbReference>
<reference evidence="1 2" key="1">
    <citation type="journal article" date="2018" name="Environ. Microbiol.">
        <title>Novel energy conservation strategies and behaviour of Pelotomaculum schinkii driving syntrophic propionate catabolism.</title>
        <authorList>
            <person name="Hidalgo-Ahumada C.A.P."/>
            <person name="Nobu M.K."/>
            <person name="Narihiro T."/>
            <person name="Tamaki H."/>
            <person name="Liu W.T."/>
            <person name="Kamagata Y."/>
            <person name="Stams A.J.M."/>
            <person name="Imachi H."/>
            <person name="Sousa D.Z."/>
        </authorList>
    </citation>
    <scope>NUCLEOTIDE SEQUENCE [LARGE SCALE GENOMIC DNA]</scope>
    <source>
        <strain evidence="1 2">HH</strain>
    </source>
</reference>
<dbReference type="Proteomes" id="UP000298324">
    <property type="component" value="Unassembled WGS sequence"/>
</dbReference>
<comment type="caution">
    <text evidence="1">The sequence shown here is derived from an EMBL/GenBank/DDBJ whole genome shotgun (WGS) entry which is preliminary data.</text>
</comment>
<protein>
    <submittedName>
        <fullName evidence="1">Uncharacterized protein</fullName>
    </submittedName>
</protein>
<gene>
    <name evidence="1" type="ORF">Psch_02936</name>
</gene>
<name>A0A4Y7RAB1_9FIRM</name>
<sequence>MTLGDSKEYIAADDAALEKKGYVMVLRNKKDIQLVKVTYWPESGASEGIPQVVPDLGNRG</sequence>
<proteinExistence type="predicted"/>
<accession>A0A4Y7RAB1</accession>
<evidence type="ECO:0000313" key="1">
    <source>
        <dbReference type="EMBL" id="TEB05894.1"/>
    </source>
</evidence>